<dbReference type="PANTHER" id="PTHR30619:SF1">
    <property type="entry name" value="RECOMBINATION PROTEIN 2"/>
    <property type="match status" value="1"/>
</dbReference>
<dbReference type="Gene3D" id="3.60.15.10">
    <property type="entry name" value="Ribonuclease Z/Hydroxyacylglutathione hydrolase-like"/>
    <property type="match status" value="1"/>
</dbReference>
<feature type="transmembrane region" description="Helical" evidence="6">
    <location>
        <begin position="447"/>
        <end position="466"/>
    </location>
</feature>
<dbReference type="RefSeq" id="WP_170833087.1">
    <property type="nucleotide sequence ID" value="NZ_FNQO01000001.1"/>
</dbReference>
<reference evidence="9" key="1">
    <citation type="submission" date="2016-10" db="EMBL/GenBank/DDBJ databases">
        <authorList>
            <person name="Varghese N."/>
            <person name="Submissions S."/>
        </authorList>
    </citation>
    <scope>NUCLEOTIDE SEQUENCE [LARGE SCALE GENOMIC DNA]</scope>
    <source>
        <strain evidence="9">CGMCC 1.10657</strain>
    </source>
</reference>
<comment type="subcellular location">
    <subcellularLocation>
        <location evidence="1">Cell membrane</location>
        <topology evidence="1">Multi-pass membrane protein</topology>
    </subcellularLocation>
</comment>
<evidence type="ECO:0000256" key="3">
    <source>
        <dbReference type="ARBA" id="ARBA00022692"/>
    </source>
</evidence>
<evidence type="ECO:0000259" key="7">
    <source>
        <dbReference type="SMART" id="SM00849"/>
    </source>
</evidence>
<dbReference type="AlphaFoldDB" id="A0A1H3W0H3"/>
<dbReference type="InterPro" id="IPR025405">
    <property type="entry name" value="DUF4131"/>
</dbReference>
<feature type="transmembrane region" description="Helical" evidence="6">
    <location>
        <begin position="20"/>
        <end position="37"/>
    </location>
</feature>
<feature type="transmembrane region" description="Helical" evidence="6">
    <location>
        <begin position="346"/>
        <end position="370"/>
    </location>
</feature>
<dbReference type="NCBIfam" id="TIGR00360">
    <property type="entry name" value="ComEC_N-term"/>
    <property type="match status" value="1"/>
</dbReference>
<feature type="transmembrane region" description="Helical" evidence="6">
    <location>
        <begin position="486"/>
        <end position="507"/>
    </location>
</feature>
<feature type="domain" description="Metallo-beta-lactamase" evidence="7">
    <location>
        <begin position="548"/>
        <end position="741"/>
    </location>
</feature>
<evidence type="ECO:0000313" key="8">
    <source>
        <dbReference type="EMBL" id="SDZ79832.1"/>
    </source>
</evidence>
<dbReference type="InterPro" id="IPR001279">
    <property type="entry name" value="Metallo-B-lactamas"/>
</dbReference>
<dbReference type="STRING" id="658218.SAMN05216562_0389"/>
<dbReference type="Pfam" id="PF03772">
    <property type="entry name" value="Competence"/>
    <property type="match status" value="1"/>
</dbReference>
<feature type="transmembrane region" description="Helical" evidence="6">
    <location>
        <begin position="397"/>
        <end position="417"/>
    </location>
</feature>
<dbReference type="CDD" id="cd07731">
    <property type="entry name" value="ComA-like_MBL-fold"/>
    <property type="match status" value="1"/>
</dbReference>
<keyword evidence="9" id="KW-1185">Reference proteome</keyword>
<keyword evidence="2" id="KW-1003">Cell membrane</keyword>
<evidence type="ECO:0000256" key="6">
    <source>
        <dbReference type="SAM" id="Phobius"/>
    </source>
</evidence>
<feature type="transmembrane region" description="Helical" evidence="6">
    <location>
        <begin position="283"/>
        <end position="303"/>
    </location>
</feature>
<keyword evidence="3 6" id="KW-0812">Transmembrane</keyword>
<dbReference type="Pfam" id="PF13567">
    <property type="entry name" value="DUF4131"/>
    <property type="match status" value="1"/>
</dbReference>
<dbReference type="InterPro" id="IPR035681">
    <property type="entry name" value="ComA-like_MBL"/>
</dbReference>
<evidence type="ECO:0000256" key="5">
    <source>
        <dbReference type="ARBA" id="ARBA00023136"/>
    </source>
</evidence>
<protein>
    <submittedName>
        <fullName evidence="8">Competence protein ComEC</fullName>
    </submittedName>
</protein>
<dbReference type="PANTHER" id="PTHR30619">
    <property type="entry name" value="DNA INTERNALIZATION/COMPETENCE PROTEIN COMEC/REC2"/>
    <property type="match status" value="1"/>
</dbReference>
<feature type="transmembrane region" description="Helical" evidence="6">
    <location>
        <begin position="251"/>
        <end position="277"/>
    </location>
</feature>
<keyword evidence="4 6" id="KW-1133">Transmembrane helix</keyword>
<gene>
    <name evidence="8" type="ORF">SAMN05216562_0389</name>
</gene>
<dbReference type="Proteomes" id="UP000198658">
    <property type="component" value="Unassembled WGS sequence"/>
</dbReference>
<accession>A0A1H3W0H3</accession>
<dbReference type="NCBIfam" id="TIGR00361">
    <property type="entry name" value="ComEC_Rec2"/>
    <property type="match status" value="1"/>
</dbReference>
<dbReference type="InterPro" id="IPR004797">
    <property type="entry name" value="Competence_ComEC/Rec2"/>
</dbReference>
<dbReference type="EMBL" id="FNQO01000001">
    <property type="protein sequence ID" value="SDZ79832.1"/>
    <property type="molecule type" value="Genomic_DNA"/>
</dbReference>
<name>A0A1H3W0H3_9GAMM</name>
<keyword evidence="5 6" id="KW-0472">Membrane</keyword>
<dbReference type="SMART" id="SM00849">
    <property type="entry name" value="Lactamase_B"/>
    <property type="match status" value="1"/>
</dbReference>
<evidence type="ECO:0000256" key="1">
    <source>
        <dbReference type="ARBA" id="ARBA00004651"/>
    </source>
</evidence>
<organism evidence="8 9">
    <name type="scientific">Microbulbifer marinus</name>
    <dbReference type="NCBI Taxonomy" id="658218"/>
    <lineage>
        <taxon>Bacteria</taxon>
        <taxon>Pseudomonadati</taxon>
        <taxon>Pseudomonadota</taxon>
        <taxon>Gammaproteobacteria</taxon>
        <taxon>Cellvibrionales</taxon>
        <taxon>Microbulbiferaceae</taxon>
        <taxon>Microbulbifer</taxon>
    </lineage>
</organism>
<dbReference type="Pfam" id="PF00753">
    <property type="entry name" value="Lactamase_B"/>
    <property type="match status" value="1"/>
</dbReference>
<evidence type="ECO:0000313" key="9">
    <source>
        <dbReference type="Proteomes" id="UP000198658"/>
    </source>
</evidence>
<evidence type="ECO:0000256" key="2">
    <source>
        <dbReference type="ARBA" id="ARBA00022475"/>
    </source>
</evidence>
<dbReference type="GO" id="GO:0005886">
    <property type="term" value="C:plasma membrane"/>
    <property type="evidence" value="ECO:0007669"/>
    <property type="project" value="UniProtKB-SubCell"/>
</dbReference>
<dbReference type="GO" id="GO:0030420">
    <property type="term" value="P:establishment of competence for transformation"/>
    <property type="evidence" value="ECO:0007669"/>
    <property type="project" value="InterPro"/>
</dbReference>
<evidence type="ECO:0000256" key="4">
    <source>
        <dbReference type="ARBA" id="ARBA00022989"/>
    </source>
</evidence>
<sequence length="803" mass="87298">MWAYSLAIVATGSLPSLPTLTSLALLAAALLGGILILPGRVQLLPLLFASLAGAGWSLWHNQQALSERLSLNDHGADFVLEVQVDSLPDLRRHQSGFGHSLNTASVHFSARVIRTVAAVDAEQIPAGQLLDLTWYRVDDEVRRRLRGGSRWMLPVRLKHPRGSVNPHGFDYEGWLLQRGVYATGYVRPQDRQPQWLGDKPGLVKLRHWLRDRLLELAPRRGALLSALLLGDRGGLTDEERRLLRQTGTAHLLAISGLHVGLVAGLFLLLGGFCGRVIGLYRGVTPRLLGVVIALVATLAYTLLAGAPLSARRALVMTWVVLFAWQWRHRVQPGFAFSLSLALVLSLQPLAFFAAGFWLSFGAVGALLLGFSGRQRLGLPSDEGRADLTQRLRNSGAGLLRSQWLVALALLLPSLLYFSGFSPAGMLLNLVAIPWLGILVLPPLLLGALLVATTVGSWCIGFAAWQLDLLIRFLELGREILPAWQVLGAPFGWVGLALAGAGVLLLLLPAGLPGRRLGWLFLLPPLLPMLPAATETEPHLRVTVLDVGQGLAVVLRTPQQRLVYDTGPMSGSGWSAGSQIVAPYLLGEGMPGLDTLVVSHGDRDHAGGFNGLAEMVPPARVYAPGRLADRLRSGPQQSVSSCRAGAQEDLGDLQLQWLWPQDQDLSGEENDHSCVALVQWRGVRVLLAGDISRSVERQLRQRYPNFAPVDLLIAPHHGSRTSSSADFIRWAQPASVVFSAGFRHHFGHPHPQVVQRYQSADAKLWNTATSGAITLVWQGRGSLSVEEARASGPFWYRDTGLVKF</sequence>
<dbReference type="InterPro" id="IPR036866">
    <property type="entry name" value="RibonucZ/Hydroxyglut_hydro"/>
</dbReference>
<dbReference type="InterPro" id="IPR052159">
    <property type="entry name" value="Competence_DNA_uptake"/>
</dbReference>
<dbReference type="SUPFAM" id="SSF56281">
    <property type="entry name" value="Metallo-hydrolase/oxidoreductase"/>
    <property type="match status" value="1"/>
</dbReference>
<proteinExistence type="predicted"/>
<dbReference type="InterPro" id="IPR004477">
    <property type="entry name" value="ComEC_N"/>
</dbReference>